<dbReference type="SUPFAM" id="SSF52540">
    <property type="entry name" value="P-loop containing nucleoside triphosphate hydrolases"/>
    <property type="match status" value="1"/>
</dbReference>
<dbReference type="GO" id="GO:0043531">
    <property type="term" value="F:ADP binding"/>
    <property type="evidence" value="ECO:0007669"/>
    <property type="project" value="InterPro"/>
</dbReference>
<evidence type="ECO:0000256" key="1">
    <source>
        <dbReference type="SAM" id="MobiDB-lite"/>
    </source>
</evidence>
<feature type="non-terminal residue" evidence="3">
    <location>
        <position position="1"/>
    </location>
</feature>
<dbReference type="Gene3D" id="3.40.50.300">
    <property type="entry name" value="P-loop containing nucleotide triphosphate hydrolases"/>
    <property type="match status" value="1"/>
</dbReference>
<dbReference type="InterPro" id="IPR027417">
    <property type="entry name" value="P-loop_NTPase"/>
</dbReference>
<evidence type="ECO:0000313" key="3">
    <source>
        <dbReference type="EMBL" id="JAT41495.1"/>
    </source>
</evidence>
<dbReference type="InterPro" id="IPR002182">
    <property type="entry name" value="NB-ARC"/>
</dbReference>
<feature type="non-terminal residue" evidence="3">
    <location>
        <position position="156"/>
    </location>
</feature>
<feature type="compositionally biased region" description="Low complexity" evidence="1">
    <location>
        <begin position="31"/>
        <end position="42"/>
    </location>
</feature>
<sequence>TPLRNISHSLQSIKEKLGEVNKKESLGGGASSSETTTSEATTYLPDEGRPMVGRYETKMQMKTALLNSVGATVGGSSPTITVLGIAGFGGMGKTTLAQDIFNDQELVEKFSFRKWVDVGENFNITRLMNDIIGGGSHLQNLPDLQLTLIDKIKKLR</sequence>
<dbReference type="EMBL" id="GDJX01026441">
    <property type="protein sequence ID" value="JAT41495.1"/>
    <property type="molecule type" value="Transcribed_RNA"/>
</dbReference>
<dbReference type="Pfam" id="PF00931">
    <property type="entry name" value="NB-ARC"/>
    <property type="match status" value="1"/>
</dbReference>
<organism evidence="3">
    <name type="scientific">Anthurium amnicola</name>
    <dbReference type="NCBI Taxonomy" id="1678845"/>
    <lineage>
        <taxon>Eukaryota</taxon>
        <taxon>Viridiplantae</taxon>
        <taxon>Streptophyta</taxon>
        <taxon>Embryophyta</taxon>
        <taxon>Tracheophyta</taxon>
        <taxon>Spermatophyta</taxon>
        <taxon>Magnoliopsida</taxon>
        <taxon>Liliopsida</taxon>
        <taxon>Araceae</taxon>
        <taxon>Pothoideae</taxon>
        <taxon>Potheae</taxon>
        <taxon>Anthurium</taxon>
    </lineage>
</organism>
<name>A0A1D1XGF5_9ARAE</name>
<gene>
    <name evidence="3" type="primary">At3g14460_29</name>
    <name evidence="3" type="ORF">g.118106</name>
</gene>
<feature type="region of interest" description="Disordered" evidence="1">
    <location>
        <begin position="21"/>
        <end position="50"/>
    </location>
</feature>
<dbReference type="AlphaFoldDB" id="A0A1D1XGF5"/>
<reference evidence="3" key="1">
    <citation type="submission" date="2015-07" db="EMBL/GenBank/DDBJ databases">
        <title>Transcriptome Assembly of Anthurium amnicola.</title>
        <authorList>
            <person name="Suzuki J."/>
        </authorList>
    </citation>
    <scope>NUCLEOTIDE SEQUENCE</scope>
</reference>
<dbReference type="PANTHER" id="PTHR36766">
    <property type="entry name" value="PLANT BROAD-SPECTRUM MILDEW RESISTANCE PROTEIN RPW8"/>
    <property type="match status" value="1"/>
</dbReference>
<proteinExistence type="predicted"/>
<evidence type="ECO:0000259" key="2">
    <source>
        <dbReference type="Pfam" id="PF00931"/>
    </source>
</evidence>
<dbReference type="PANTHER" id="PTHR36766:SF70">
    <property type="entry name" value="DISEASE RESISTANCE PROTEIN RGA4"/>
    <property type="match status" value="1"/>
</dbReference>
<accession>A0A1D1XGF5</accession>
<protein>
    <submittedName>
        <fullName evidence="3">Putative disease resistance protein At3g14460</fullName>
    </submittedName>
</protein>
<feature type="domain" description="NB-ARC" evidence="2">
    <location>
        <begin position="79"/>
        <end position="132"/>
    </location>
</feature>